<evidence type="ECO:0000256" key="6">
    <source>
        <dbReference type="ARBA" id="ARBA00038411"/>
    </source>
</evidence>
<evidence type="ECO:0000256" key="2">
    <source>
        <dbReference type="ARBA" id="ARBA00022490"/>
    </source>
</evidence>
<keyword evidence="3" id="KW-0970">Cilium biogenesis/degradation</keyword>
<evidence type="ECO:0000313" key="9">
    <source>
        <dbReference type="Proteomes" id="UP000324800"/>
    </source>
</evidence>
<comment type="subcellular location">
    <subcellularLocation>
        <location evidence="1">Cytoplasm</location>
        <location evidence="1">Cytoskeleton</location>
        <location evidence="1">Cilium basal body</location>
    </subcellularLocation>
</comment>
<protein>
    <recommendedName>
        <fullName evidence="7">B9 domain-containing protein 1</fullName>
    </recommendedName>
</protein>
<organism evidence="8 9">
    <name type="scientific">Streblomastix strix</name>
    <dbReference type="NCBI Taxonomy" id="222440"/>
    <lineage>
        <taxon>Eukaryota</taxon>
        <taxon>Metamonada</taxon>
        <taxon>Preaxostyla</taxon>
        <taxon>Oxymonadida</taxon>
        <taxon>Streblomastigidae</taxon>
        <taxon>Streblomastix</taxon>
    </lineage>
</organism>
<dbReference type="InterPro" id="IPR010796">
    <property type="entry name" value="C2_B9-type_dom"/>
</dbReference>
<dbReference type="Proteomes" id="UP000324800">
    <property type="component" value="Unassembled WGS sequence"/>
</dbReference>
<dbReference type="PROSITE" id="PS51381">
    <property type="entry name" value="C2_B9"/>
    <property type="match status" value="1"/>
</dbReference>
<evidence type="ECO:0000256" key="7">
    <source>
        <dbReference type="ARBA" id="ARBA00039274"/>
    </source>
</evidence>
<evidence type="ECO:0000256" key="5">
    <source>
        <dbReference type="ARBA" id="ARBA00023273"/>
    </source>
</evidence>
<reference evidence="8 9" key="1">
    <citation type="submission" date="2019-03" db="EMBL/GenBank/DDBJ databases">
        <title>Single cell metagenomics reveals metabolic interactions within the superorganism composed of flagellate Streblomastix strix and complex community of Bacteroidetes bacteria on its surface.</title>
        <authorList>
            <person name="Treitli S.C."/>
            <person name="Kolisko M."/>
            <person name="Husnik F."/>
            <person name="Keeling P."/>
            <person name="Hampl V."/>
        </authorList>
    </citation>
    <scope>NUCLEOTIDE SEQUENCE [LARGE SCALE GENOMIC DNA]</scope>
    <source>
        <strain evidence="8">ST1C</strain>
    </source>
</reference>
<evidence type="ECO:0000256" key="3">
    <source>
        <dbReference type="ARBA" id="ARBA00022794"/>
    </source>
</evidence>
<evidence type="ECO:0000256" key="4">
    <source>
        <dbReference type="ARBA" id="ARBA00023212"/>
    </source>
</evidence>
<comment type="caution">
    <text evidence="8">The sequence shown here is derived from an EMBL/GenBank/DDBJ whole genome shotgun (WGS) entry which is preliminary data.</text>
</comment>
<dbReference type="GO" id="GO:0060271">
    <property type="term" value="P:cilium assembly"/>
    <property type="evidence" value="ECO:0007669"/>
    <property type="project" value="TreeGrafter"/>
</dbReference>
<dbReference type="PANTHER" id="PTHR12968:SF1">
    <property type="entry name" value="B9 DOMAIN-CONTAINING PROTEIN 1"/>
    <property type="match status" value="1"/>
</dbReference>
<evidence type="ECO:0000313" key="8">
    <source>
        <dbReference type="EMBL" id="KAA6392439.1"/>
    </source>
</evidence>
<dbReference type="Pfam" id="PF07162">
    <property type="entry name" value="B9-C2"/>
    <property type="match status" value="1"/>
</dbReference>
<dbReference type="AlphaFoldDB" id="A0A5J4WDM6"/>
<gene>
    <name evidence="8" type="ORF">EZS28_012034</name>
</gene>
<accession>A0A5J4WDM6</accession>
<proteinExistence type="inferred from homology"/>
<keyword evidence="2" id="KW-0963">Cytoplasm</keyword>
<name>A0A5J4WDM6_9EUKA</name>
<comment type="similarity">
    <text evidence="6">Belongs to the B9D family.</text>
</comment>
<dbReference type="GO" id="GO:0036038">
    <property type="term" value="C:MKS complex"/>
    <property type="evidence" value="ECO:0007669"/>
    <property type="project" value="TreeGrafter"/>
</dbReference>
<keyword evidence="4" id="KW-0206">Cytoskeleton</keyword>
<dbReference type="OrthoDB" id="431939at2759"/>
<dbReference type="PANTHER" id="PTHR12968">
    <property type="entry name" value="B9 DOMAIN-CONTAINING"/>
    <property type="match status" value="1"/>
</dbReference>
<sequence>MSYITGADSVHAHYSFQKGENWELINGIEEGVTQMGSKSSAGENRNTVVWNFPIEAQFSSSVPSGWPQLIVSVYGLDLFGRDQLIGTGAIHLPTGPGSFERLIPLFRPRDSSLFQKIYSFITGSRPEFVDPLFPATTMTRYVARTTSEGHVRVIFNVVLRNMSVMGFSISGEEFSM</sequence>
<evidence type="ECO:0000256" key="1">
    <source>
        <dbReference type="ARBA" id="ARBA00004120"/>
    </source>
</evidence>
<dbReference type="EMBL" id="SNRW01002539">
    <property type="protein sequence ID" value="KAA6392439.1"/>
    <property type="molecule type" value="Genomic_DNA"/>
</dbReference>
<keyword evidence="5" id="KW-0966">Cell projection</keyword>